<dbReference type="GeneID" id="58090368"/>
<feature type="binding site" evidence="5">
    <location>
        <begin position="98"/>
        <end position="99"/>
    </location>
    <ligand>
        <name>substrate</name>
    </ligand>
</feature>
<name>A0A292DHM0_STALU</name>
<keyword evidence="3 5" id="KW-0521">NADP</keyword>
<dbReference type="InterPro" id="IPR016856">
    <property type="entry name" value="QueF_type1"/>
</dbReference>
<evidence type="ECO:0000256" key="2">
    <source>
        <dbReference type="ARBA" id="ARBA00022785"/>
    </source>
</evidence>
<evidence type="ECO:0000256" key="3">
    <source>
        <dbReference type="ARBA" id="ARBA00022857"/>
    </source>
</evidence>
<dbReference type="InterPro" id="IPR050084">
    <property type="entry name" value="NADPH_dep_7-cyano-7-deazaG_red"/>
</dbReference>
<dbReference type="EMBL" id="SCHB01000002">
    <property type="protein sequence ID" value="TBW73158.1"/>
    <property type="molecule type" value="Genomic_DNA"/>
</dbReference>
<dbReference type="EMBL" id="CP041722">
    <property type="protein sequence ID" value="QEX39527.1"/>
    <property type="molecule type" value="Genomic_DNA"/>
</dbReference>
<comment type="function">
    <text evidence="5">Catalyzes the NADPH-dependent reduction of 7-cyano-7-deazaguanine (preQ0) to 7-aminomethyl-7-deazaguanine (preQ1).</text>
</comment>
<keyword evidence="2 5" id="KW-0671">Queuosine biosynthesis</keyword>
<dbReference type="InterPro" id="IPR043133">
    <property type="entry name" value="GTP-CH-I_C/QueF"/>
</dbReference>
<evidence type="ECO:0000313" key="9">
    <source>
        <dbReference type="Proteomes" id="UP000325462"/>
    </source>
</evidence>
<dbReference type="PANTHER" id="PTHR34354:SF1">
    <property type="entry name" value="NADPH-DEPENDENT 7-CYANO-7-DEAZAGUANINE REDUCTASE"/>
    <property type="match status" value="1"/>
</dbReference>
<keyword evidence="9" id="KW-1185">Reference proteome</keyword>
<dbReference type="UniPathway" id="UPA00392"/>
<evidence type="ECO:0000256" key="5">
    <source>
        <dbReference type="HAMAP-Rule" id="MF_00818"/>
    </source>
</evidence>
<dbReference type="AlphaFoldDB" id="A0A292DHM0"/>
<evidence type="ECO:0000313" key="8">
    <source>
        <dbReference type="Proteomes" id="UP000293637"/>
    </source>
</evidence>
<evidence type="ECO:0000313" key="7">
    <source>
        <dbReference type="EMBL" id="TBW73158.1"/>
    </source>
</evidence>
<comment type="catalytic activity">
    <reaction evidence="5">
        <text>7-aminomethyl-7-carbaguanine + 2 NADP(+) = 7-cyano-7-carbaguanine + 2 NADPH + 3 H(+)</text>
        <dbReference type="Rhea" id="RHEA:13409"/>
        <dbReference type="ChEBI" id="CHEBI:15378"/>
        <dbReference type="ChEBI" id="CHEBI:45075"/>
        <dbReference type="ChEBI" id="CHEBI:57783"/>
        <dbReference type="ChEBI" id="CHEBI:58349"/>
        <dbReference type="ChEBI" id="CHEBI:58703"/>
        <dbReference type="EC" id="1.7.1.13"/>
    </reaction>
</comment>
<dbReference type="Proteomes" id="UP000325462">
    <property type="component" value="Chromosome"/>
</dbReference>
<comment type="pathway">
    <text evidence="5">tRNA modification; tRNA-queuosine biosynthesis.</text>
</comment>
<accession>A0A292DHM0</accession>
<evidence type="ECO:0000256" key="4">
    <source>
        <dbReference type="ARBA" id="ARBA00023002"/>
    </source>
</evidence>
<dbReference type="NCBIfam" id="TIGR03139">
    <property type="entry name" value="QueF-II"/>
    <property type="match status" value="1"/>
</dbReference>
<dbReference type="GO" id="GO:0008616">
    <property type="term" value="P:tRNA queuosine(34) biosynthetic process"/>
    <property type="evidence" value="ECO:0007669"/>
    <property type="project" value="UniProtKB-UniRule"/>
</dbReference>
<gene>
    <name evidence="5 7" type="primary">queF</name>
    <name evidence="7" type="ORF">EQ812_04765</name>
    <name evidence="6" type="ORF">FO454_11675</name>
</gene>
<protein>
    <recommendedName>
        <fullName evidence="5">NADPH-dependent 7-cyano-7-deazaguanine reductase</fullName>
        <ecNumber evidence="5">1.7.1.13</ecNumber>
    </recommendedName>
    <alternativeName>
        <fullName evidence="5">7-cyano-7-carbaguanine reductase</fullName>
    </alternativeName>
    <alternativeName>
        <fullName evidence="5">NADPH-dependent nitrile oxidoreductase</fullName>
    </alternativeName>
    <alternativeName>
        <fullName evidence="5">PreQ(0) reductase</fullName>
    </alternativeName>
</protein>
<evidence type="ECO:0000313" key="6">
    <source>
        <dbReference type="EMBL" id="QEX39527.1"/>
    </source>
</evidence>
<feature type="active site" description="Proton donor" evidence="5">
    <location>
        <position position="64"/>
    </location>
</feature>
<evidence type="ECO:0000256" key="1">
    <source>
        <dbReference type="ARBA" id="ARBA00022490"/>
    </source>
</evidence>
<comment type="similarity">
    <text evidence="5">Belongs to the GTP cyclohydrolase I family. QueF type 1 subfamily.</text>
</comment>
<dbReference type="InterPro" id="IPR029500">
    <property type="entry name" value="QueF"/>
</dbReference>
<sequence>MTQGRQEEEMKDITLLGNQNNNYQFDYRPDVLETFVNKHQGRDYFVKFNCPEFTSLCPITGQPDFATIYISYIPNVKMVESKSLKLYLFSFRNHGDFHEDCMNIIMNDLIELMDPHYIEVWGKFTPRGGISIDPYTNYGRPDTKYARMAEHRLMNHDMYPEKIDNR</sequence>
<keyword evidence="4 5" id="KW-0560">Oxidoreductase</keyword>
<dbReference type="PIRSF" id="PIRSF027377">
    <property type="entry name" value="Nitrile_oxidored_QueF"/>
    <property type="match status" value="1"/>
</dbReference>
<dbReference type="PANTHER" id="PTHR34354">
    <property type="entry name" value="NADPH-DEPENDENT 7-CYANO-7-DEAZAGUANINE REDUCTASE"/>
    <property type="match status" value="1"/>
</dbReference>
<dbReference type="RefSeq" id="WP_002479355.1">
    <property type="nucleotide sequence ID" value="NZ_AP021848.1"/>
</dbReference>
<keyword evidence="1 5" id="KW-0963">Cytoplasm</keyword>
<reference evidence="6 9" key="2">
    <citation type="submission" date="2019-07" db="EMBL/GenBank/DDBJ databases">
        <title>Comparative genome analysis of staphylococcus lugdunensis shows clonal complex-dependent diversity of the putative virulence factor, ess/type vii locus.</title>
        <authorList>
            <person name="Lebeurre J."/>
            <person name="Dahyot S."/>
            <person name="Diene S."/>
            <person name="Paulay A."/>
            <person name="Aubourg M."/>
            <person name="Argemi X."/>
            <person name="Giard J.-C."/>
            <person name="Tournier I."/>
            <person name="Francois P."/>
            <person name="Pestel-Caron M."/>
        </authorList>
    </citation>
    <scope>NUCLEOTIDE SEQUENCE [LARGE SCALE GENOMIC DNA]</scope>
    <source>
        <strain evidence="6 9">SL13</strain>
    </source>
</reference>
<feature type="binding site" evidence="5">
    <location>
        <begin position="79"/>
        <end position="81"/>
    </location>
    <ligand>
        <name>substrate</name>
    </ligand>
</feature>
<dbReference type="EC" id="1.7.1.13" evidence="5"/>
<dbReference type="Pfam" id="PF14489">
    <property type="entry name" value="QueF"/>
    <property type="match status" value="1"/>
</dbReference>
<feature type="active site" description="Thioimide intermediate" evidence="5">
    <location>
        <position position="57"/>
    </location>
</feature>
<dbReference type="Proteomes" id="UP000293637">
    <property type="component" value="Unassembled WGS sequence"/>
</dbReference>
<dbReference type="GO" id="GO:0033739">
    <property type="term" value="F:preQ1 synthase activity"/>
    <property type="evidence" value="ECO:0007669"/>
    <property type="project" value="UniProtKB-UniRule"/>
</dbReference>
<reference evidence="7 8" key="1">
    <citation type="journal article" date="2019" name="Sci. Transl. Med.">
        <title>Quorum sensing between bacterial species on the skin protects against epidermal injury in atopic dermatitis.</title>
        <authorList>
            <person name="Williams M.R."/>
        </authorList>
    </citation>
    <scope>NUCLEOTIDE SEQUENCE [LARGE SCALE GENOMIC DNA]</scope>
    <source>
        <strain evidence="7 8">E7</strain>
    </source>
</reference>
<comment type="subcellular location">
    <subcellularLocation>
        <location evidence="5">Cytoplasm</location>
    </subcellularLocation>
</comment>
<dbReference type="GO" id="GO:0005737">
    <property type="term" value="C:cytoplasm"/>
    <property type="evidence" value="ECO:0007669"/>
    <property type="project" value="UniProtKB-SubCell"/>
</dbReference>
<proteinExistence type="inferred from homology"/>
<dbReference type="SUPFAM" id="SSF55620">
    <property type="entry name" value="Tetrahydrobiopterin biosynthesis enzymes-like"/>
    <property type="match status" value="1"/>
</dbReference>
<dbReference type="Gene3D" id="3.30.1130.10">
    <property type="match status" value="1"/>
</dbReference>
<organism evidence="7 8">
    <name type="scientific">Staphylococcus lugdunensis</name>
    <dbReference type="NCBI Taxonomy" id="28035"/>
    <lineage>
        <taxon>Bacteria</taxon>
        <taxon>Bacillati</taxon>
        <taxon>Bacillota</taxon>
        <taxon>Bacilli</taxon>
        <taxon>Bacillales</taxon>
        <taxon>Staphylococcaceae</taxon>
        <taxon>Staphylococcus</taxon>
    </lineage>
</organism>
<dbReference type="HAMAP" id="MF_00818">
    <property type="entry name" value="QueF_type1"/>
    <property type="match status" value="1"/>
</dbReference>
<dbReference type="OMA" id="KEFTSLC"/>